<feature type="compositionally biased region" description="Basic and acidic residues" evidence="1">
    <location>
        <begin position="195"/>
        <end position="210"/>
    </location>
</feature>
<dbReference type="EMBL" id="JAXUIC010000002">
    <property type="protein sequence ID" value="KAK4602984.1"/>
    <property type="molecule type" value="Genomic_DNA"/>
</dbReference>
<evidence type="ECO:0000256" key="1">
    <source>
        <dbReference type="SAM" id="MobiDB-lite"/>
    </source>
</evidence>
<keyword evidence="3" id="KW-1185">Reference proteome</keyword>
<dbReference type="AlphaFoldDB" id="A0AAN7G8G7"/>
<protein>
    <submittedName>
        <fullName evidence="2">Uncharacterized protein</fullName>
    </submittedName>
</protein>
<feature type="region of interest" description="Disordered" evidence="1">
    <location>
        <begin position="1"/>
        <end position="38"/>
    </location>
</feature>
<comment type="caution">
    <text evidence="2">The sequence shown here is derived from an EMBL/GenBank/DDBJ whole genome shotgun (WGS) entry which is preliminary data.</text>
</comment>
<gene>
    <name evidence="2" type="ORF">RGQ29_011820</name>
</gene>
<feature type="region of interest" description="Disordered" evidence="1">
    <location>
        <begin position="55"/>
        <end position="74"/>
    </location>
</feature>
<dbReference type="PANTHER" id="PTHR33673:SF36">
    <property type="entry name" value="MYB-LIKE PROTEIN Q"/>
    <property type="match status" value="1"/>
</dbReference>
<proteinExistence type="predicted"/>
<organism evidence="2 3">
    <name type="scientific">Quercus rubra</name>
    <name type="common">Northern red oak</name>
    <name type="synonym">Quercus borealis</name>
    <dbReference type="NCBI Taxonomy" id="3512"/>
    <lineage>
        <taxon>Eukaryota</taxon>
        <taxon>Viridiplantae</taxon>
        <taxon>Streptophyta</taxon>
        <taxon>Embryophyta</taxon>
        <taxon>Tracheophyta</taxon>
        <taxon>Spermatophyta</taxon>
        <taxon>Magnoliopsida</taxon>
        <taxon>eudicotyledons</taxon>
        <taxon>Gunneridae</taxon>
        <taxon>Pentapetalae</taxon>
        <taxon>rosids</taxon>
        <taxon>fabids</taxon>
        <taxon>Fagales</taxon>
        <taxon>Fagaceae</taxon>
        <taxon>Quercus</taxon>
    </lineage>
</organism>
<feature type="compositionally biased region" description="Basic and acidic residues" evidence="1">
    <location>
        <begin position="1"/>
        <end position="20"/>
    </location>
</feature>
<dbReference type="EMBL" id="JAXUIC010000002">
    <property type="protein sequence ID" value="KAK4602983.1"/>
    <property type="molecule type" value="Genomic_DNA"/>
</dbReference>
<feature type="region of interest" description="Disordered" evidence="1">
    <location>
        <begin position="170"/>
        <end position="211"/>
    </location>
</feature>
<accession>A0AAN7G8G7</accession>
<reference evidence="2 3" key="1">
    <citation type="journal article" date="2023" name="G3 (Bethesda)">
        <title>A haplotype-resolved chromosome-scale genome for Quercus rubra L. provides insights into the genetics of adaptive traits for red oak species.</title>
        <authorList>
            <person name="Kapoor B."/>
            <person name="Jenkins J."/>
            <person name="Schmutz J."/>
            <person name="Zhebentyayeva T."/>
            <person name="Kuelheim C."/>
            <person name="Coggeshall M."/>
            <person name="Heim C."/>
            <person name="Lasky J.R."/>
            <person name="Leites L."/>
            <person name="Islam-Faridi N."/>
            <person name="Romero-Severson J."/>
            <person name="DeLeo V.L."/>
            <person name="Lucas S.M."/>
            <person name="Lazic D."/>
            <person name="Gailing O."/>
            <person name="Carlson J."/>
            <person name="Staton M."/>
        </authorList>
    </citation>
    <scope>NUCLEOTIDE SEQUENCE [LARGE SCALE GENOMIC DNA]</scope>
    <source>
        <strain evidence="2">Pseudo-F2</strain>
    </source>
</reference>
<evidence type="ECO:0000313" key="2">
    <source>
        <dbReference type="EMBL" id="KAK4602984.1"/>
    </source>
</evidence>
<dbReference type="Proteomes" id="UP001324115">
    <property type="component" value="Unassembled WGS sequence"/>
</dbReference>
<name>A0AAN7G8G7_QUERU</name>
<sequence length="303" mass="33897">MDAMDHSCKSENSKNQRVHFEVPPNEVDPVTHSRSGSLEDLDAIEKVLNSHSLESKQLDLQTQGPTSLANNLSSSAWSTQSGSIAQLPPIQLVGRPAGYDPNRIPSSIFASKPTTPMEWSSASNESLFSIHIGNNSFSRDHFIMFNRSQELTRTDELITVPATFPHFIESEHDKSKSANVGKDSGVTKASNETTKVVRKESPGDDRKERVNPAGGFQNFFNLSYHSDASDNSTRSFNFPIYAGDSVVNSPRILELEIQQPEQQLLRKSQQLLRKSQPLKPQMTSKPARIKWFSRFSCFPRCCR</sequence>
<dbReference type="PANTHER" id="PTHR33673">
    <property type="entry name" value="SUPPRESSOR SRP40-LIKE PROTEIN"/>
    <property type="match status" value="1"/>
</dbReference>
<evidence type="ECO:0000313" key="3">
    <source>
        <dbReference type="Proteomes" id="UP001324115"/>
    </source>
</evidence>